<dbReference type="Gene3D" id="1.25.10.10">
    <property type="entry name" value="Leucine-rich Repeat Variant"/>
    <property type="match status" value="1"/>
</dbReference>
<evidence type="ECO:0000256" key="4">
    <source>
        <dbReference type="PROSITE-ProRule" id="PRU00433"/>
    </source>
</evidence>
<evidence type="ECO:0000256" key="1">
    <source>
        <dbReference type="ARBA" id="ARBA00022617"/>
    </source>
</evidence>
<dbReference type="InterPro" id="IPR011041">
    <property type="entry name" value="Quinoprot_gluc/sorb_DH_b-prop"/>
</dbReference>
<dbReference type="EMBL" id="QNUL01000043">
    <property type="protein sequence ID" value="REA55976.1"/>
    <property type="molecule type" value="Genomic_DNA"/>
</dbReference>
<dbReference type="InterPro" id="IPR013427">
    <property type="entry name" value="Haem-bd_dom_put"/>
</dbReference>
<keyword evidence="7" id="KW-1185">Reference proteome</keyword>
<dbReference type="InterPro" id="IPR009056">
    <property type="entry name" value="Cyt_c-like_dom"/>
</dbReference>
<evidence type="ECO:0000256" key="3">
    <source>
        <dbReference type="ARBA" id="ARBA00023004"/>
    </source>
</evidence>
<reference evidence="6 7" key="1">
    <citation type="submission" date="2018-07" db="EMBL/GenBank/DDBJ databases">
        <title>Dyadobacter roseus sp. nov., isolated from rose rhizosphere soil.</title>
        <authorList>
            <person name="Chen L."/>
        </authorList>
    </citation>
    <scope>NUCLEOTIDE SEQUENCE [LARGE SCALE GENOMIC DNA]</scope>
    <source>
        <strain evidence="6 7">RS19</strain>
    </source>
</reference>
<sequence>MLKITLSLFSVLLFLFWFNPLQIDTTVNGDKYVMSSKADSLPNAASYPAELKLTHFAGSALTPSPSCLAVAATGEVYVGIDMIGSLGKEIGKGKIVRLVDTDNDGKVDKNTVFAIVDNPRGIIANRDQVFVLHTTFSKETGIATGMDLVVFEDKDGDGIADGPSKPLIQNISSPKFIQTRGTDHATNGIRMGIDGWIYIAVGDFGFHGAVDRSGTKLTMLGGGIVRVRPDGTEMEIYTHGMRNIYDVAIDPYMNIFTRGNTNDGGGWNIRFSNQIQSGEYGYPVLFQHFTEEIIPALVDLGGGSGTGALFMDDDTWPAKYNNVPMMADWGRNQLYIHRVKADGPSFTQQEEDFIKLSQITDIDVDASGRAYLSAWDGAGYSGSDAKGFVVRAVPQQWTYKAFADVKKASVKQLITVLKSGSGVARLAAQQELLNRPAKSTTAAVWKLAADKKLPLYTRSAGIFTYAQLAGESGIANLIKLSEDEAVRELTLRAITDRKAFTKNVPTELYLKALNDPSPRVRLIAEIGLGRLGRVEAAQALLQTKVPASFVAPAKGVEGPHATPNQAIILPHIAVRSLVSLNAVDACVAAIGTENSTIALWALRYMHDDKAVKGLIAAYDKATDAKLKSEILNTLSRLYKKEADYDGSWWWSTRPDTHGPYYKAITWESSAAIKDILTREFNKADAAGKQFFADLNAKHRMDITEFGGDEVLAVKEEVKVDLEKIRNKKGQVGESSIEDVMLAMAKIPGNAALGKELFTQQGCIACHSISKGEAMKGPFMGQIGSIMNREQIAESILKPNASISQGFASVLINAKGDKSYMGFVTSESADRLVLRDITGQVYTIKTKDIISRQELEDSMMPSGLANSLSYEELASLITFLYEQKK</sequence>
<dbReference type="PANTHER" id="PTHR33546:SF1">
    <property type="entry name" value="LARGE, MULTIFUNCTIONAL SECRETED PROTEIN"/>
    <property type="match status" value="1"/>
</dbReference>
<dbReference type="AlphaFoldDB" id="A0A3D8Y2S0"/>
<feature type="domain" description="Cytochrome c" evidence="5">
    <location>
        <begin position="748"/>
        <end position="883"/>
    </location>
</feature>
<dbReference type="InterPro" id="IPR016024">
    <property type="entry name" value="ARM-type_fold"/>
</dbReference>
<keyword evidence="3 4" id="KW-0408">Iron</keyword>
<evidence type="ECO:0000313" key="6">
    <source>
        <dbReference type="EMBL" id="REA55976.1"/>
    </source>
</evidence>
<dbReference type="InterPro" id="IPR036909">
    <property type="entry name" value="Cyt_c-like_dom_sf"/>
</dbReference>
<dbReference type="OrthoDB" id="9808161at2"/>
<dbReference type="SUPFAM" id="SSF46626">
    <property type="entry name" value="Cytochrome c"/>
    <property type="match status" value="1"/>
</dbReference>
<organism evidence="6 7">
    <name type="scientific">Dyadobacter luteus</name>
    <dbReference type="NCBI Taxonomy" id="2259619"/>
    <lineage>
        <taxon>Bacteria</taxon>
        <taxon>Pseudomonadati</taxon>
        <taxon>Bacteroidota</taxon>
        <taxon>Cytophagia</taxon>
        <taxon>Cytophagales</taxon>
        <taxon>Spirosomataceae</taxon>
        <taxon>Dyadobacter</taxon>
    </lineage>
</organism>
<accession>A0A3D8Y2S0</accession>
<dbReference type="PROSITE" id="PS51007">
    <property type="entry name" value="CYTC"/>
    <property type="match status" value="1"/>
</dbReference>
<dbReference type="Pfam" id="PF23500">
    <property type="entry name" value="DUF7133"/>
    <property type="match status" value="1"/>
</dbReference>
<gene>
    <name evidence="6" type="ORF">DSL64_27655</name>
</gene>
<dbReference type="GO" id="GO:0020037">
    <property type="term" value="F:heme binding"/>
    <property type="evidence" value="ECO:0007669"/>
    <property type="project" value="InterPro"/>
</dbReference>
<dbReference type="GO" id="GO:0046872">
    <property type="term" value="F:metal ion binding"/>
    <property type="evidence" value="ECO:0007669"/>
    <property type="project" value="UniProtKB-KW"/>
</dbReference>
<evidence type="ECO:0000256" key="2">
    <source>
        <dbReference type="ARBA" id="ARBA00022723"/>
    </source>
</evidence>
<dbReference type="Pfam" id="PF00034">
    <property type="entry name" value="Cytochrom_C"/>
    <property type="match status" value="1"/>
</dbReference>
<proteinExistence type="predicted"/>
<keyword evidence="2 4" id="KW-0479">Metal-binding</keyword>
<dbReference type="Proteomes" id="UP000256373">
    <property type="component" value="Unassembled WGS sequence"/>
</dbReference>
<evidence type="ECO:0000259" key="5">
    <source>
        <dbReference type="PROSITE" id="PS51007"/>
    </source>
</evidence>
<dbReference type="InterPro" id="IPR055557">
    <property type="entry name" value="DUF7133"/>
</dbReference>
<name>A0A3D8Y2S0_9BACT</name>
<dbReference type="Gene3D" id="1.10.760.10">
    <property type="entry name" value="Cytochrome c-like domain"/>
    <property type="match status" value="1"/>
</dbReference>
<protein>
    <submittedName>
        <fullName evidence="6">Heme-binding protein</fullName>
    </submittedName>
</protein>
<dbReference type="RefSeq" id="WP_115834209.1">
    <property type="nucleotide sequence ID" value="NZ_QNUL01000043.1"/>
</dbReference>
<dbReference type="PANTHER" id="PTHR33546">
    <property type="entry name" value="LARGE, MULTIFUNCTIONAL SECRETED PROTEIN-RELATED"/>
    <property type="match status" value="1"/>
</dbReference>
<dbReference type="NCBIfam" id="TIGR02603">
    <property type="entry name" value="CxxCH_TIGR02603"/>
    <property type="match status" value="1"/>
</dbReference>
<keyword evidence="1 4" id="KW-0349">Heme</keyword>
<dbReference type="Gene3D" id="2.120.10.30">
    <property type="entry name" value="TolB, C-terminal domain"/>
    <property type="match status" value="1"/>
</dbReference>
<evidence type="ECO:0000313" key="7">
    <source>
        <dbReference type="Proteomes" id="UP000256373"/>
    </source>
</evidence>
<dbReference type="GO" id="GO:0009055">
    <property type="term" value="F:electron transfer activity"/>
    <property type="evidence" value="ECO:0007669"/>
    <property type="project" value="InterPro"/>
</dbReference>
<dbReference type="InterPro" id="IPR011042">
    <property type="entry name" value="6-blade_b-propeller_TolB-like"/>
</dbReference>
<dbReference type="SUPFAM" id="SSF48371">
    <property type="entry name" value="ARM repeat"/>
    <property type="match status" value="1"/>
</dbReference>
<dbReference type="SUPFAM" id="SSF50952">
    <property type="entry name" value="Soluble quinoprotein glucose dehydrogenase"/>
    <property type="match status" value="1"/>
</dbReference>
<comment type="caution">
    <text evidence="6">The sequence shown here is derived from an EMBL/GenBank/DDBJ whole genome shotgun (WGS) entry which is preliminary data.</text>
</comment>
<dbReference type="InterPro" id="IPR011989">
    <property type="entry name" value="ARM-like"/>
</dbReference>